<protein>
    <submittedName>
        <fullName evidence="3">Transposase</fullName>
    </submittedName>
</protein>
<organism evidence="3">
    <name type="scientific">Thelazia callipaeda</name>
    <name type="common">Oriental eyeworm</name>
    <name type="synonym">Parasitic nematode</name>
    <dbReference type="NCBI Taxonomy" id="103827"/>
    <lineage>
        <taxon>Eukaryota</taxon>
        <taxon>Metazoa</taxon>
        <taxon>Ecdysozoa</taxon>
        <taxon>Nematoda</taxon>
        <taxon>Chromadorea</taxon>
        <taxon>Rhabditida</taxon>
        <taxon>Spirurina</taxon>
        <taxon>Spiruromorpha</taxon>
        <taxon>Thelazioidea</taxon>
        <taxon>Thelaziidae</taxon>
        <taxon>Thelazia</taxon>
    </lineage>
</organism>
<reference evidence="1 2" key="2">
    <citation type="submission" date="2018-11" db="EMBL/GenBank/DDBJ databases">
        <authorList>
            <consortium name="Pathogen Informatics"/>
        </authorList>
    </citation>
    <scope>NUCLEOTIDE SEQUENCE [LARGE SCALE GENOMIC DNA]</scope>
</reference>
<dbReference type="EMBL" id="UYYF01004322">
    <property type="protein sequence ID" value="VDN02343.1"/>
    <property type="molecule type" value="Genomic_DNA"/>
</dbReference>
<accession>A0A0N5CXL5</accession>
<keyword evidence="2" id="KW-1185">Reference proteome</keyword>
<reference evidence="3" key="1">
    <citation type="submission" date="2017-02" db="UniProtKB">
        <authorList>
            <consortium name="WormBaseParasite"/>
        </authorList>
    </citation>
    <scope>IDENTIFICATION</scope>
</reference>
<name>A0A0N5CXL5_THECL</name>
<proteinExistence type="predicted"/>
<evidence type="ECO:0000313" key="2">
    <source>
        <dbReference type="Proteomes" id="UP000276776"/>
    </source>
</evidence>
<dbReference type="Proteomes" id="UP000276776">
    <property type="component" value="Unassembled WGS sequence"/>
</dbReference>
<gene>
    <name evidence="1" type="ORF">TCLT_LOCUS5136</name>
</gene>
<dbReference type="AlphaFoldDB" id="A0A0N5CXL5"/>
<dbReference type="WBParaSite" id="TCLT_0000514701-mRNA-1">
    <property type="protein sequence ID" value="TCLT_0000514701-mRNA-1"/>
    <property type="gene ID" value="TCLT_0000514701"/>
</dbReference>
<sequence>MSVLKSGKYGTSKVTSKYLEFKKSLMRFVQQKNHKAENPYVFDFSKKQCFDSKVSVWLSPCECLWREKSLNQLDFLQNSGQMFFCHVDPL</sequence>
<evidence type="ECO:0000313" key="3">
    <source>
        <dbReference type="WBParaSite" id="TCLT_0000514701-mRNA-1"/>
    </source>
</evidence>
<evidence type="ECO:0000313" key="1">
    <source>
        <dbReference type="EMBL" id="VDN02343.1"/>
    </source>
</evidence>